<feature type="compositionally biased region" description="Polar residues" evidence="2">
    <location>
        <begin position="225"/>
        <end position="238"/>
    </location>
</feature>
<dbReference type="AlphaFoldDB" id="A0A8J9VCH0"/>
<evidence type="ECO:0000256" key="1">
    <source>
        <dbReference type="ARBA" id="ARBA00022553"/>
    </source>
</evidence>
<feature type="region of interest" description="Disordered" evidence="2">
    <location>
        <begin position="89"/>
        <end position="137"/>
    </location>
</feature>
<feature type="compositionally biased region" description="Polar residues" evidence="2">
    <location>
        <begin position="251"/>
        <end position="269"/>
    </location>
</feature>
<feature type="domain" description="Ubinuclein middle" evidence="4">
    <location>
        <begin position="407"/>
        <end position="531"/>
    </location>
</feature>
<organism evidence="5 6">
    <name type="scientific">Brenthis ino</name>
    <name type="common">lesser marbled fritillary</name>
    <dbReference type="NCBI Taxonomy" id="405034"/>
    <lineage>
        <taxon>Eukaryota</taxon>
        <taxon>Metazoa</taxon>
        <taxon>Ecdysozoa</taxon>
        <taxon>Arthropoda</taxon>
        <taxon>Hexapoda</taxon>
        <taxon>Insecta</taxon>
        <taxon>Pterygota</taxon>
        <taxon>Neoptera</taxon>
        <taxon>Endopterygota</taxon>
        <taxon>Lepidoptera</taxon>
        <taxon>Glossata</taxon>
        <taxon>Ditrysia</taxon>
        <taxon>Papilionoidea</taxon>
        <taxon>Nymphalidae</taxon>
        <taxon>Heliconiinae</taxon>
        <taxon>Argynnini</taxon>
        <taxon>Brenthis</taxon>
    </lineage>
</organism>
<gene>
    <name evidence="5" type="ORF">BINO364_LOCUS5654</name>
</gene>
<keyword evidence="1" id="KW-0597">Phosphoprotein</keyword>
<feature type="region of interest" description="Disordered" evidence="2">
    <location>
        <begin position="1"/>
        <end position="23"/>
    </location>
</feature>
<dbReference type="InterPro" id="IPR026947">
    <property type="entry name" value="UBN_middle_dom"/>
</dbReference>
<dbReference type="InterPro" id="IPR014840">
    <property type="entry name" value="HRD"/>
</dbReference>
<evidence type="ECO:0000259" key="3">
    <source>
        <dbReference type="Pfam" id="PF08729"/>
    </source>
</evidence>
<dbReference type="PANTHER" id="PTHR21669">
    <property type="entry name" value="CAPZ-INTERACTING PROTEIN AND RELATED PROTEINS"/>
    <property type="match status" value="1"/>
</dbReference>
<dbReference type="EMBL" id="OV170233">
    <property type="protein sequence ID" value="CAH0719288.1"/>
    <property type="molecule type" value="Genomic_DNA"/>
</dbReference>
<feature type="region of interest" description="Disordered" evidence="2">
    <location>
        <begin position="155"/>
        <end position="290"/>
    </location>
</feature>
<dbReference type="Pfam" id="PF08729">
    <property type="entry name" value="HUN"/>
    <property type="match status" value="1"/>
</dbReference>
<sequence>MSDPKRSGLITVSAPKSTKKKQEKTVRLTINLDESNESKYPELDYYKLVREARANEKRLNGTTSGLNDTFYDKDDDQVKRIAMQMEQKYGNQSAYGKKSKSNGDDVDIGAGYDDNDSFIDNTDAYDERIKPDEEPMYGGFYINSGSLVFKKVSDKPSFRKDRKHRINSSSSSNKESDSSSDSDSQDAKDSKDAVNGVDSHETEHRKKKNKDIDKEKAKKIRRTDSSAATSGKQTSDDNGQGDGESADSRTSDSLTSKPAPSSENAITSDSSRDAETKEEMKQLPSSVGQQLEELEMLSRQFHKDDERIEQWFRSLEKILNEASANDNVRRLASNCIVKILNVTPDSKLLQRLKTPSSLPESKGVSVIPSSTSQIALSTAIVTTSTTMTSSLHNKRKADDMLDKLDVNNLTEAEREAKIEETLLRLKILIEERKPAMMAAYKADCDRVQEEKKKLQIAASSHGAPHIDKRRPKRRFPWCPRAKALLTRLASLAAAGAGTRAPAAHGSAAAELLAKRALPLFPAGFVRMPTLLKQADLNKEFKESDLKRPRLASTSQSVITNTQQFTESIQFPSSLTVTTSIKTETDEEKEIKYKKALYSSLNSYPLNRELKIEKQEDVKREERCKEDSYIPNNIGSITITPVTNQKEKKSSEKSKEPLIRVKSPHALNEMIHKKEKDKVRKPEKSKNVESPLHIDTSYANKKELTSPKHKDEITQKHIESLRIMENNIPTPGLVSVRHSPTFVKPDKRPPELKKKKEIIIVSDLNPLADIDQEPLTLDDSSSDVELVEVKPDKSEPKCKSEVPLEDKVKVNSVKHIEKVSDVDEITEQDIAGLTKSIQEMKNSQEPVNLNCNSYGGVITSAHTANRHVYNRNDTRTRDNLMKRISFFEKNGWIPSQTDVKSLLRDEEVMK</sequence>
<feature type="domain" description="Hpc2-related" evidence="3">
    <location>
        <begin position="97"/>
        <end position="147"/>
    </location>
</feature>
<protein>
    <submittedName>
        <fullName evidence="5">Uncharacterized protein</fullName>
    </submittedName>
</protein>
<reference evidence="5" key="1">
    <citation type="submission" date="2021-12" db="EMBL/GenBank/DDBJ databases">
        <authorList>
            <person name="Martin H S."/>
        </authorList>
    </citation>
    <scope>NUCLEOTIDE SEQUENCE</scope>
</reference>
<dbReference type="Pfam" id="PF14075">
    <property type="entry name" value="UBN_AB"/>
    <property type="match status" value="1"/>
</dbReference>
<evidence type="ECO:0000256" key="2">
    <source>
        <dbReference type="SAM" id="MobiDB-lite"/>
    </source>
</evidence>
<dbReference type="OrthoDB" id="68076at2759"/>
<accession>A0A8J9VCH0</accession>
<feature type="non-terminal residue" evidence="5">
    <location>
        <position position="909"/>
    </location>
</feature>
<feature type="compositionally biased region" description="Basic and acidic residues" evidence="2">
    <location>
        <begin position="185"/>
        <end position="216"/>
    </location>
</feature>
<name>A0A8J9VCH0_9NEOP</name>
<evidence type="ECO:0000313" key="5">
    <source>
        <dbReference type="EMBL" id="CAH0719288.1"/>
    </source>
</evidence>
<dbReference type="PANTHER" id="PTHR21669:SF28">
    <property type="entry name" value="YEMANUCLEIN"/>
    <property type="match status" value="1"/>
</dbReference>
<feature type="compositionally biased region" description="Basic and acidic residues" evidence="2">
    <location>
        <begin position="270"/>
        <end position="281"/>
    </location>
</feature>
<dbReference type="Proteomes" id="UP000838878">
    <property type="component" value="Chromosome 13"/>
</dbReference>
<keyword evidence="6" id="KW-1185">Reference proteome</keyword>
<dbReference type="GO" id="GO:0005634">
    <property type="term" value="C:nucleus"/>
    <property type="evidence" value="ECO:0007669"/>
    <property type="project" value="TreeGrafter"/>
</dbReference>
<proteinExistence type="predicted"/>
<evidence type="ECO:0000313" key="6">
    <source>
        <dbReference type="Proteomes" id="UP000838878"/>
    </source>
</evidence>
<dbReference type="GO" id="GO:0006325">
    <property type="term" value="P:chromatin organization"/>
    <property type="evidence" value="ECO:0007669"/>
    <property type="project" value="TreeGrafter"/>
</dbReference>
<evidence type="ECO:0000259" key="4">
    <source>
        <dbReference type="Pfam" id="PF14075"/>
    </source>
</evidence>